<name>A0A167IR19_CALVF</name>
<evidence type="ECO:0000313" key="2">
    <source>
        <dbReference type="EMBL" id="KZO92870.1"/>
    </source>
</evidence>
<organism evidence="2 3">
    <name type="scientific">Calocera viscosa (strain TUFC12733)</name>
    <dbReference type="NCBI Taxonomy" id="1330018"/>
    <lineage>
        <taxon>Eukaryota</taxon>
        <taxon>Fungi</taxon>
        <taxon>Dikarya</taxon>
        <taxon>Basidiomycota</taxon>
        <taxon>Agaricomycotina</taxon>
        <taxon>Dacrymycetes</taxon>
        <taxon>Dacrymycetales</taxon>
        <taxon>Dacrymycetaceae</taxon>
        <taxon>Calocera</taxon>
    </lineage>
</organism>
<keyword evidence="3" id="KW-1185">Reference proteome</keyword>
<gene>
    <name evidence="2" type="ORF">CALVIDRAFT_290310</name>
</gene>
<reference evidence="2 3" key="1">
    <citation type="journal article" date="2016" name="Mol. Biol. Evol.">
        <title>Comparative Genomics of Early-Diverging Mushroom-Forming Fungi Provides Insights into the Origins of Lignocellulose Decay Capabilities.</title>
        <authorList>
            <person name="Nagy L.G."/>
            <person name="Riley R."/>
            <person name="Tritt A."/>
            <person name="Adam C."/>
            <person name="Daum C."/>
            <person name="Floudas D."/>
            <person name="Sun H."/>
            <person name="Yadav J.S."/>
            <person name="Pangilinan J."/>
            <person name="Larsson K.H."/>
            <person name="Matsuura K."/>
            <person name="Barry K."/>
            <person name="Labutti K."/>
            <person name="Kuo R."/>
            <person name="Ohm R.A."/>
            <person name="Bhattacharya S.S."/>
            <person name="Shirouzu T."/>
            <person name="Yoshinaga Y."/>
            <person name="Martin F.M."/>
            <person name="Grigoriev I.V."/>
            <person name="Hibbett D.S."/>
        </authorList>
    </citation>
    <scope>NUCLEOTIDE SEQUENCE [LARGE SCALE GENOMIC DNA]</scope>
    <source>
        <strain evidence="2 3">TUFC12733</strain>
    </source>
</reference>
<evidence type="ECO:0000313" key="3">
    <source>
        <dbReference type="Proteomes" id="UP000076738"/>
    </source>
</evidence>
<protein>
    <submittedName>
        <fullName evidence="2">Uncharacterized protein</fullName>
    </submittedName>
</protein>
<evidence type="ECO:0000256" key="1">
    <source>
        <dbReference type="SAM" id="MobiDB-lite"/>
    </source>
</evidence>
<proteinExistence type="predicted"/>
<dbReference type="EMBL" id="KV417306">
    <property type="protein sequence ID" value="KZO92870.1"/>
    <property type="molecule type" value="Genomic_DNA"/>
</dbReference>
<sequence length="146" mass="16262">MATGWTVRATEGCEPRAMTSERASFSEATGGGPNRSVTRLWIVHVTMVLRTCEKDERDGRVGTRMCKDDGLGRRILCARPAGRRDAVTARRKEGLIAPLQWRLSAYMRHRPAPRVTSHPAPHPVRLLRRQTEVCAHVQISSPSPSP</sequence>
<dbReference type="Proteomes" id="UP000076738">
    <property type="component" value="Unassembled WGS sequence"/>
</dbReference>
<dbReference type="AlphaFoldDB" id="A0A167IR19"/>
<feature type="region of interest" description="Disordered" evidence="1">
    <location>
        <begin position="1"/>
        <end position="32"/>
    </location>
</feature>
<accession>A0A167IR19</accession>